<evidence type="ECO:0008006" key="3">
    <source>
        <dbReference type="Google" id="ProtNLM"/>
    </source>
</evidence>
<name>A0ABY6EBI5_9ACTN</name>
<protein>
    <recommendedName>
        <fullName evidence="3">Serine/threonine protein kinase</fullName>
    </recommendedName>
</protein>
<keyword evidence="2" id="KW-1185">Reference proteome</keyword>
<organism evidence="1 2">
    <name type="scientific">Streptomyces cynarae</name>
    <dbReference type="NCBI Taxonomy" id="2981134"/>
    <lineage>
        <taxon>Bacteria</taxon>
        <taxon>Bacillati</taxon>
        <taxon>Actinomycetota</taxon>
        <taxon>Actinomycetes</taxon>
        <taxon>Kitasatosporales</taxon>
        <taxon>Streptomycetaceae</taxon>
        <taxon>Streptomyces</taxon>
    </lineage>
</organism>
<accession>A0ABY6EBI5</accession>
<proteinExistence type="predicted"/>
<sequence length="175" mass="18321">MAVAGAAGATTTLLLRHPAAANVTVQDATGRLHAAVPAAWGRQLRDAGWNPKELGLPAGQEPALAVADDLSRWQDLSTSVNGAFIGLSEHGDLSAKVRALDHTGCHYRGSRDYRGTLWQGRIRTWDDCDGGKGSVTEAALAPAGGADGPQVYVQLRQDGGGDRTDRILDSVRVTG</sequence>
<reference evidence="1" key="1">
    <citation type="submission" date="2022-10" db="EMBL/GenBank/DDBJ databases">
        <authorList>
            <person name="Mo P."/>
        </authorList>
    </citation>
    <scope>NUCLEOTIDE SEQUENCE</scope>
    <source>
        <strain evidence="1">HUAS 13-4</strain>
    </source>
</reference>
<evidence type="ECO:0000313" key="2">
    <source>
        <dbReference type="Proteomes" id="UP001061298"/>
    </source>
</evidence>
<gene>
    <name evidence="1" type="ORF">N8I84_37525</name>
</gene>
<dbReference type="EMBL" id="CP106793">
    <property type="protein sequence ID" value="UXY23763.1"/>
    <property type="molecule type" value="Genomic_DNA"/>
</dbReference>
<dbReference type="Proteomes" id="UP001061298">
    <property type="component" value="Chromosome"/>
</dbReference>
<dbReference type="RefSeq" id="WP_263233963.1">
    <property type="nucleotide sequence ID" value="NZ_CP106793.1"/>
</dbReference>
<evidence type="ECO:0000313" key="1">
    <source>
        <dbReference type="EMBL" id="UXY23763.1"/>
    </source>
</evidence>